<dbReference type="InterPro" id="IPR006595">
    <property type="entry name" value="CTLH_C"/>
</dbReference>
<dbReference type="GO" id="GO:0007010">
    <property type="term" value="P:cytoskeleton organization"/>
    <property type="evidence" value="ECO:0000318"/>
    <property type="project" value="GO_Central"/>
</dbReference>
<feature type="compositionally biased region" description="Acidic residues" evidence="1">
    <location>
        <begin position="67"/>
        <end position="78"/>
    </location>
</feature>
<organism evidence="4 5">
    <name type="scientific">Klebsormidium nitens</name>
    <name type="common">Green alga</name>
    <name type="synonym">Ulothrix nitens</name>
    <dbReference type="NCBI Taxonomy" id="105231"/>
    <lineage>
        <taxon>Eukaryota</taxon>
        <taxon>Viridiplantae</taxon>
        <taxon>Streptophyta</taxon>
        <taxon>Klebsormidiophyceae</taxon>
        <taxon>Klebsormidiales</taxon>
        <taxon>Klebsormidiaceae</taxon>
        <taxon>Klebsormidium</taxon>
    </lineage>
</organism>
<dbReference type="PROSITE" id="PS50188">
    <property type="entry name" value="B302_SPRY"/>
    <property type="match status" value="1"/>
</dbReference>
<evidence type="ECO:0000259" key="3">
    <source>
        <dbReference type="PROSITE" id="PS50897"/>
    </source>
</evidence>
<feature type="domain" description="B30.2/SPRY" evidence="2">
    <location>
        <begin position="59"/>
        <end position="246"/>
    </location>
</feature>
<feature type="region of interest" description="Disordered" evidence="1">
    <location>
        <begin position="61"/>
        <end position="86"/>
    </location>
</feature>
<reference evidence="4 5" key="1">
    <citation type="journal article" date="2014" name="Nat. Commun.">
        <title>Klebsormidium flaccidum genome reveals primary factors for plant terrestrial adaptation.</title>
        <authorList>
            <person name="Hori K."/>
            <person name="Maruyama F."/>
            <person name="Fujisawa T."/>
            <person name="Togashi T."/>
            <person name="Yamamoto N."/>
            <person name="Seo M."/>
            <person name="Sato S."/>
            <person name="Yamada T."/>
            <person name="Mori H."/>
            <person name="Tajima N."/>
            <person name="Moriyama T."/>
            <person name="Ikeuchi M."/>
            <person name="Watanabe M."/>
            <person name="Wada H."/>
            <person name="Kobayashi K."/>
            <person name="Saito M."/>
            <person name="Masuda T."/>
            <person name="Sasaki-Sekimoto Y."/>
            <person name="Mashiguchi K."/>
            <person name="Awai K."/>
            <person name="Shimojima M."/>
            <person name="Masuda S."/>
            <person name="Iwai M."/>
            <person name="Nobusawa T."/>
            <person name="Narise T."/>
            <person name="Kondo S."/>
            <person name="Saito H."/>
            <person name="Sato R."/>
            <person name="Murakawa M."/>
            <person name="Ihara Y."/>
            <person name="Oshima-Yamada Y."/>
            <person name="Ohtaka K."/>
            <person name="Satoh M."/>
            <person name="Sonobe K."/>
            <person name="Ishii M."/>
            <person name="Ohtani R."/>
            <person name="Kanamori-Sato M."/>
            <person name="Honoki R."/>
            <person name="Miyazaki D."/>
            <person name="Mochizuki H."/>
            <person name="Umetsu J."/>
            <person name="Higashi K."/>
            <person name="Shibata D."/>
            <person name="Kamiya Y."/>
            <person name="Sato N."/>
            <person name="Nakamura Y."/>
            <person name="Tabata S."/>
            <person name="Ida S."/>
            <person name="Kurokawa K."/>
            <person name="Ohta H."/>
        </authorList>
    </citation>
    <scope>NUCLEOTIDE SEQUENCE [LARGE SCALE GENOMIC DNA]</scope>
    <source>
        <strain evidence="4 5">NIES-2285</strain>
    </source>
</reference>
<keyword evidence="4" id="KW-0675">Receptor</keyword>
<dbReference type="Proteomes" id="UP000054558">
    <property type="component" value="Unassembled WGS sequence"/>
</dbReference>
<dbReference type="Pfam" id="PF00622">
    <property type="entry name" value="SPRY"/>
    <property type="match status" value="1"/>
</dbReference>
<feature type="domain" description="CTLH" evidence="3">
    <location>
        <begin position="324"/>
        <end position="382"/>
    </location>
</feature>
<accession>A0A1Y1I3W8</accession>
<proteinExistence type="predicted"/>
<dbReference type="InterPro" id="IPR050618">
    <property type="entry name" value="Ubq-SigPath_Reg"/>
</dbReference>
<evidence type="ECO:0000313" key="4">
    <source>
        <dbReference type="EMBL" id="GAQ84119.1"/>
    </source>
</evidence>
<dbReference type="SUPFAM" id="SSF49899">
    <property type="entry name" value="Concanavalin A-like lectins/glucanases"/>
    <property type="match status" value="1"/>
</dbReference>
<gene>
    <name evidence="4" type="ORF">KFL_001770040</name>
</gene>
<evidence type="ECO:0000256" key="1">
    <source>
        <dbReference type="SAM" id="MobiDB-lite"/>
    </source>
</evidence>
<dbReference type="STRING" id="105231.A0A1Y1I3W8"/>
<dbReference type="Pfam" id="PF10607">
    <property type="entry name" value="CTLH"/>
    <property type="match status" value="1"/>
</dbReference>
<dbReference type="InterPro" id="IPR013320">
    <property type="entry name" value="ConA-like_dom_sf"/>
</dbReference>
<name>A0A1Y1I3W8_KLENI</name>
<dbReference type="InterPro" id="IPR024964">
    <property type="entry name" value="CTLH/CRA"/>
</dbReference>
<dbReference type="InterPro" id="IPR043136">
    <property type="entry name" value="B30.2/SPRY_sf"/>
</dbReference>
<dbReference type="PANTHER" id="PTHR12864">
    <property type="entry name" value="RAN BINDING PROTEIN 9-RELATED"/>
    <property type="match status" value="1"/>
</dbReference>
<dbReference type="InterPro" id="IPR013144">
    <property type="entry name" value="CRA_dom"/>
</dbReference>
<dbReference type="GO" id="GO:0005737">
    <property type="term" value="C:cytoplasm"/>
    <property type="evidence" value="ECO:0000318"/>
    <property type="project" value="GO_Central"/>
</dbReference>
<dbReference type="OrthoDB" id="25503at2759"/>
<dbReference type="SMART" id="SM00668">
    <property type="entry name" value="CTLH"/>
    <property type="match status" value="1"/>
</dbReference>
<dbReference type="AlphaFoldDB" id="A0A1Y1I3W8"/>
<dbReference type="Gene3D" id="2.60.120.920">
    <property type="match status" value="1"/>
</dbReference>
<dbReference type="SMART" id="SM00449">
    <property type="entry name" value="SPRY"/>
    <property type="match status" value="1"/>
</dbReference>
<dbReference type="PROSITE" id="PS50897">
    <property type="entry name" value="CTLH"/>
    <property type="match status" value="1"/>
</dbReference>
<dbReference type="EMBL" id="DF237126">
    <property type="protein sequence ID" value="GAQ84119.1"/>
    <property type="molecule type" value="Genomic_DNA"/>
</dbReference>
<sequence length="491" mass="54154">MWFGQVPAVTKIFTGDSPGGDKLGRTCLLPSCDIPAPLSLTQCHCHFGRRRAATLAKQLESFRPSDGTDEEGAEEEAPSELNTRNYGGFLEVGKDKLSVRYTGHGQHGHDVGSIQANRPVPRERLLYYFELTVRDRGDRNCIAIGFTDENFKHSRQPGWEAGSYGYHGDDGKAYHASGRGDAYGPTFTTGDVVGAGVNHATQEIFFTKNGKHLGVAFADVREILYPTVGLHSKNERVEVNFGKRPFKFDLEALVQEERERRQRAVELVEMPSSISHSIVRGYLLHYGYQDTLNAFDGSEGVHSAPGSSQNGNGHLAHKDIGWFALDERKQLRQLIGEGKIDGALQALSMWYPSILQDSRTNVAFLLNCQKFVEYIKLSQLDEAVKHARGVLSTFRGYSALQDAHLEDVLALLAYEDPSSSPVAYLLSHSQREVVADTLSASVLALASPTSRPPQSALELLLRQLTACHTERRLVDGGQGEVFRLTRLLNGG</sequence>
<dbReference type="InterPro" id="IPR003877">
    <property type="entry name" value="SPRY_dom"/>
</dbReference>
<dbReference type="OMA" id="GCCINFV"/>
<dbReference type="SMART" id="SM00757">
    <property type="entry name" value="CRA"/>
    <property type="match status" value="1"/>
</dbReference>
<protein>
    <submittedName>
        <fullName evidence="4">Spla ryanodine receptor domain-containing protein</fullName>
    </submittedName>
</protein>
<dbReference type="InterPro" id="IPR001870">
    <property type="entry name" value="B30.2/SPRY"/>
</dbReference>
<evidence type="ECO:0000313" key="5">
    <source>
        <dbReference type="Proteomes" id="UP000054558"/>
    </source>
</evidence>
<evidence type="ECO:0000259" key="2">
    <source>
        <dbReference type="PROSITE" id="PS50188"/>
    </source>
</evidence>
<keyword evidence="5" id="KW-1185">Reference proteome</keyword>